<dbReference type="EMBL" id="MQWB01000010">
    <property type="protein sequence ID" value="OZC01441.1"/>
    <property type="molecule type" value="Genomic_DNA"/>
</dbReference>
<keyword evidence="3" id="KW-1185">Reference proteome</keyword>
<evidence type="ECO:0000313" key="3">
    <source>
        <dbReference type="Proteomes" id="UP000216446"/>
    </source>
</evidence>
<evidence type="ECO:0000313" key="2">
    <source>
        <dbReference type="EMBL" id="OZC01441.1"/>
    </source>
</evidence>
<dbReference type="InParanoid" id="A0A259TUN1"/>
<dbReference type="AlphaFoldDB" id="A0A259TUN1"/>
<accession>A0A259TUN1</accession>
<reference evidence="2 3" key="1">
    <citation type="submission" date="2016-11" db="EMBL/GenBank/DDBJ databases">
        <title>Study of marine rhodopsin-containing bacteria.</title>
        <authorList>
            <person name="Yoshizawa S."/>
            <person name="Kumagai Y."/>
            <person name="Kogure K."/>
        </authorList>
    </citation>
    <scope>NUCLEOTIDE SEQUENCE [LARGE SCALE GENOMIC DNA]</scope>
    <source>
        <strain evidence="2 3">SG-29</strain>
    </source>
</reference>
<evidence type="ECO:0000256" key="1">
    <source>
        <dbReference type="SAM" id="MobiDB-lite"/>
    </source>
</evidence>
<comment type="caution">
    <text evidence="2">The sequence shown here is derived from an EMBL/GenBank/DDBJ whole genome shotgun (WGS) entry which is preliminary data.</text>
</comment>
<name>A0A259TUN1_9BACT</name>
<feature type="region of interest" description="Disordered" evidence="1">
    <location>
        <begin position="133"/>
        <end position="154"/>
    </location>
</feature>
<gene>
    <name evidence="2" type="ORF">BSZ36_17340</name>
</gene>
<sequence length="287" mass="31192">MSTTPDVPIDDLPERYRSLLVRFDAVRPDCARVARLAIARGERTSQPYDAAFLASLVERAERQTPADPSQRTPVKPEPYTEADLRRHVEGTFRRPAGLWHALTESEPHVVPTVLDLVAQLIGRLASWGLHGRDVRASTRGPEGEQPPSDYGRAVGKLTTGAARLAKDLADQKAGRDSDGTARRLARDQAAFESAVQAARRLLRGGPLVLPTAPVERVGTYRSWWAVTGGPGAPRGKRFGIKHGSVSKRFAERDDVLGPFPTKRAATDAAKRAVATPDDCRIGLFASP</sequence>
<protein>
    <submittedName>
        <fullName evidence="2">Uncharacterized protein</fullName>
    </submittedName>
</protein>
<proteinExistence type="predicted"/>
<dbReference type="RefSeq" id="WP_094551574.1">
    <property type="nucleotide sequence ID" value="NZ_MQWB01000010.1"/>
</dbReference>
<organism evidence="2 3">
    <name type="scientific">Rubricoccus marinus</name>
    <dbReference type="NCBI Taxonomy" id="716817"/>
    <lineage>
        <taxon>Bacteria</taxon>
        <taxon>Pseudomonadati</taxon>
        <taxon>Rhodothermota</taxon>
        <taxon>Rhodothermia</taxon>
        <taxon>Rhodothermales</taxon>
        <taxon>Rubricoccaceae</taxon>
        <taxon>Rubricoccus</taxon>
    </lineage>
</organism>
<dbReference type="Proteomes" id="UP000216446">
    <property type="component" value="Unassembled WGS sequence"/>
</dbReference>